<protein>
    <submittedName>
        <fullName evidence="2">Uncharacterized membrane protein HdeD (DUF308 family)</fullName>
    </submittedName>
</protein>
<organism evidence="2 3">
    <name type="scientific">Microcella alkalica</name>
    <dbReference type="NCBI Taxonomy" id="355930"/>
    <lineage>
        <taxon>Bacteria</taxon>
        <taxon>Bacillati</taxon>
        <taxon>Actinomycetota</taxon>
        <taxon>Actinomycetes</taxon>
        <taxon>Micrococcales</taxon>
        <taxon>Microbacteriaceae</taxon>
        <taxon>Microcella</taxon>
    </lineage>
</organism>
<feature type="transmembrane region" description="Helical" evidence="1">
    <location>
        <begin position="153"/>
        <end position="175"/>
    </location>
</feature>
<evidence type="ECO:0000313" key="3">
    <source>
        <dbReference type="Proteomes" id="UP000585905"/>
    </source>
</evidence>
<feature type="transmembrane region" description="Helical" evidence="1">
    <location>
        <begin position="36"/>
        <end position="55"/>
    </location>
</feature>
<dbReference type="PANTHER" id="PTHR34989:SF1">
    <property type="entry name" value="PROTEIN HDED"/>
    <property type="match status" value="1"/>
</dbReference>
<keyword evidence="1" id="KW-1133">Transmembrane helix</keyword>
<name>A0A839E737_9MICO</name>
<feature type="transmembrane region" description="Helical" evidence="1">
    <location>
        <begin position="67"/>
        <end position="87"/>
    </location>
</feature>
<dbReference type="GO" id="GO:0005886">
    <property type="term" value="C:plasma membrane"/>
    <property type="evidence" value="ECO:0007669"/>
    <property type="project" value="TreeGrafter"/>
</dbReference>
<feature type="transmembrane region" description="Helical" evidence="1">
    <location>
        <begin position="126"/>
        <end position="147"/>
    </location>
</feature>
<feature type="transmembrane region" description="Helical" evidence="1">
    <location>
        <begin position="93"/>
        <end position="114"/>
    </location>
</feature>
<accession>A0A839E737</accession>
<dbReference type="InterPro" id="IPR052712">
    <property type="entry name" value="Acid_resist_chaperone_HdeD"/>
</dbReference>
<dbReference type="InterPro" id="IPR005325">
    <property type="entry name" value="DUF308_memb"/>
</dbReference>
<proteinExistence type="predicted"/>
<reference evidence="2 3" key="1">
    <citation type="submission" date="2020-07" db="EMBL/GenBank/DDBJ databases">
        <title>Sequencing the genomes of 1000 actinobacteria strains.</title>
        <authorList>
            <person name="Klenk H.-P."/>
        </authorList>
    </citation>
    <scope>NUCLEOTIDE SEQUENCE [LARGE SCALE GENOMIC DNA]</scope>
    <source>
        <strain evidence="2 3">DSM 19663</strain>
    </source>
</reference>
<dbReference type="PANTHER" id="PTHR34989">
    <property type="entry name" value="PROTEIN HDED"/>
    <property type="match status" value="1"/>
</dbReference>
<keyword evidence="3" id="KW-1185">Reference proteome</keyword>
<keyword evidence="1" id="KW-0472">Membrane</keyword>
<feature type="transmembrane region" description="Helical" evidence="1">
    <location>
        <begin position="12"/>
        <end position="30"/>
    </location>
</feature>
<dbReference type="AlphaFoldDB" id="A0A839E737"/>
<evidence type="ECO:0000313" key="2">
    <source>
        <dbReference type="EMBL" id="MBA8847590.1"/>
    </source>
</evidence>
<dbReference type="RefSeq" id="WP_182490408.1">
    <property type="nucleotide sequence ID" value="NZ_BAAAOV010000028.1"/>
</dbReference>
<comment type="caution">
    <text evidence="2">The sequence shown here is derived from an EMBL/GenBank/DDBJ whole genome shotgun (WGS) entry which is preliminary data.</text>
</comment>
<gene>
    <name evidence="2" type="ORF">FHX53_001175</name>
</gene>
<dbReference type="EMBL" id="JACGWX010000002">
    <property type="protein sequence ID" value="MBA8847590.1"/>
    <property type="molecule type" value="Genomic_DNA"/>
</dbReference>
<keyword evidence="1" id="KW-0812">Transmembrane</keyword>
<dbReference type="Pfam" id="PF03729">
    <property type="entry name" value="DUF308"/>
    <property type="match status" value="1"/>
</dbReference>
<evidence type="ECO:0000256" key="1">
    <source>
        <dbReference type="SAM" id="Phobius"/>
    </source>
</evidence>
<sequence>MPSTAPSRPLPLLLIVGAVSALLGVVALTWPSATLVTIAVLFGAHLVTVGALRLLVALRGPALPRALRWFVAVLGAIVLVAGIIAIASPAAGLALLVTVVGLGWIIDGVAGLFGGLPEAATAPRGLAIATCALSIAAGILVLALPAAALATVLAVGATFLIAVGLLLVVVGLLAARARD</sequence>
<dbReference type="Proteomes" id="UP000585905">
    <property type="component" value="Unassembled WGS sequence"/>
</dbReference>